<dbReference type="Proteomes" id="UP000887565">
    <property type="component" value="Unplaced"/>
</dbReference>
<evidence type="ECO:0000313" key="2">
    <source>
        <dbReference type="WBParaSite" id="nRc.2.0.1.t29105-RA"/>
    </source>
</evidence>
<protein>
    <submittedName>
        <fullName evidence="2">Uncharacterized protein</fullName>
    </submittedName>
</protein>
<sequence length="82" mass="7894">MVGSPAACCAANGLKGDGVAAADKTASVSACKSGAWVAAATERSTVVEFTLAPLALTAVSAAGASLALSAPDIDPCRQMPNS</sequence>
<dbReference type="AlphaFoldDB" id="A0A915JS24"/>
<proteinExistence type="predicted"/>
<organism evidence="1 2">
    <name type="scientific">Romanomermis culicivorax</name>
    <name type="common">Nematode worm</name>
    <dbReference type="NCBI Taxonomy" id="13658"/>
    <lineage>
        <taxon>Eukaryota</taxon>
        <taxon>Metazoa</taxon>
        <taxon>Ecdysozoa</taxon>
        <taxon>Nematoda</taxon>
        <taxon>Enoplea</taxon>
        <taxon>Dorylaimia</taxon>
        <taxon>Mermithida</taxon>
        <taxon>Mermithoidea</taxon>
        <taxon>Mermithidae</taxon>
        <taxon>Romanomermis</taxon>
    </lineage>
</organism>
<keyword evidence="1" id="KW-1185">Reference proteome</keyword>
<accession>A0A915JS24</accession>
<name>A0A915JS24_ROMCU</name>
<evidence type="ECO:0000313" key="1">
    <source>
        <dbReference type="Proteomes" id="UP000887565"/>
    </source>
</evidence>
<dbReference type="WBParaSite" id="nRc.2.0.1.t29105-RA">
    <property type="protein sequence ID" value="nRc.2.0.1.t29105-RA"/>
    <property type="gene ID" value="nRc.2.0.1.g29105"/>
</dbReference>
<reference evidence="2" key="1">
    <citation type="submission" date="2022-11" db="UniProtKB">
        <authorList>
            <consortium name="WormBaseParasite"/>
        </authorList>
    </citation>
    <scope>IDENTIFICATION</scope>
</reference>